<organism evidence="8 9">
    <name type="scientific">Cytobacillus solani</name>
    <dbReference type="NCBI Taxonomy" id="1637975"/>
    <lineage>
        <taxon>Bacteria</taxon>
        <taxon>Bacillati</taxon>
        <taxon>Bacillota</taxon>
        <taxon>Bacilli</taxon>
        <taxon>Bacillales</taxon>
        <taxon>Bacillaceae</taxon>
        <taxon>Cytobacillus</taxon>
    </lineage>
</organism>
<dbReference type="GO" id="GO:0005886">
    <property type="term" value="C:plasma membrane"/>
    <property type="evidence" value="ECO:0007669"/>
    <property type="project" value="UniProtKB-SubCell"/>
</dbReference>
<dbReference type="GO" id="GO:0022857">
    <property type="term" value="F:transmembrane transporter activity"/>
    <property type="evidence" value="ECO:0007669"/>
    <property type="project" value="InterPro"/>
</dbReference>
<keyword evidence="5 6" id="KW-0472">Membrane</keyword>
<dbReference type="AlphaFoldDB" id="A0A0Q3QPN7"/>
<dbReference type="Pfam" id="PF07690">
    <property type="entry name" value="MFS_1"/>
    <property type="match status" value="1"/>
</dbReference>
<dbReference type="PANTHER" id="PTHR23530:SF1">
    <property type="entry name" value="PERMEASE, MAJOR FACILITATOR SUPERFAMILY-RELATED"/>
    <property type="match status" value="1"/>
</dbReference>
<evidence type="ECO:0000313" key="8">
    <source>
        <dbReference type="EMBL" id="KQL19662.1"/>
    </source>
</evidence>
<gene>
    <name evidence="8" type="ORF">AN957_14525</name>
</gene>
<dbReference type="PANTHER" id="PTHR23530">
    <property type="entry name" value="TRANSPORT PROTEIN-RELATED"/>
    <property type="match status" value="1"/>
</dbReference>
<reference evidence="8 9" key="1">
    <citation type="submission" date="2015-09" db="EMBL/GenBank/DDBJ databases">
        <title>Genome sequencing project for genomic taxonomy and phylogenomics of Bacillus-like bacteria.</title>
        <authorList>
            <person name="Liu B."/>
            <person name="Wang J."/>
            <person name="Zhu Y."/>
            <person name="Liu G."/>
            <person name="Chen Q."/>
            <person name="Chen Z."/>
            <person name="Lan J."/>
            <person name="Che J."/>
            <person name="Ge C."/>
            <person name="Shi H."/>
            <person name="Pan Z."/>
            <person name="Liu X."/>
        </authorList>
    </citation>
    <scope>NUCLEOTIDE SEQUENCE [LARGE SCALE GENOMIC DNA]</scope>
    <source>
        <strain evidence="8 9">FJAT-18043</strain>
    </source>
</reference>
<feature type="transmembrane region" description="Helical" evidence="6">
    <location>
        <begin position="219"/>
        <end position="237"/>
    </location>
</feature>
<dbReference type="STRING" id="1637975.AN957_14525"/>
<comment type="subcellular location">
    <subcellularLocation>
        <location evidence="1">Cell membrane</location>
        <topology evidence="1">Multi-pass membrane protein</topology>
    </subcellularLocation>
</comment>
<dbReference type="PROSITE" id="PS50850">
    <property type="entry name" value="MFS"/>
    <property type="match status" value="1"/>
</dbReference>
<dbReference type="InterPro" id="IPR036259">
    <property type="entry name" value="MFS_trans_sf"/>
</dbReference>
<feature type="domain" description="Major facilitator superfamily (MFS) profile" evidence="7">
    <location>
        <begin position="9"/>
        <end position="403"/>
    </location>
</feature>
<dbReference type="PATRIC" id="fig|1637975.4.peg.2778"/>
<comment type="caution">
    <text evidence="8">The sequence shown here is derived from an EMBL/GenBank/DDBJ whole genome shotgun (WGS) entry which is preliminary data.</text>
</comment>
<dbReference type="RefSeq" id="WP_056684804.1">
    <property type="nucleotide sequence ID" value="NZ_CP085712.1"/>
</dbReference>
<feature type="transmembrane region" description="Helical" evidence="6">
    <location>
        <begin position="293"/>
        <end position="326"/>
    </location>
</feature>
<evidence type="ECO:0000256" key="1">
    <source>
        <dbReference type="ARBA" id="ARBA00004651"/>
    </source>
</evidence>
<feature type="transmembrane region" description="Helical" evidence="6">
    <location>
        <begin position="79"/>
        <end position="107"/>
    </location>
</feature>
<keyword evidence="3 6" id="KW-0812">Transmembrane</keyword>
<evidence type="ECO:0000256" key="6">
    <source>
        <dbReference type="SAM" id="Phobius"/>
    </source>
</evidence>
<protein>
    <recommendedName>
        <fullName evidence="7">Major facilitator superfamily (MFS) profile domain-containing protein</fullName>
    </recommendedName>
</protein>
<dbReference type="Proteomes" id="UP000050996">
    <property type="component" value="Unassembled WGS sequence"/>
</dbReference>
<keyword evidence="9" id="KW-1185">Reference proteome</keyword>
<keyword evidence="2" id="KW-0813">Transport</keyword>
<evidence type="ECO:0000256" key="3">
    <source>
        <dbReference type="ARBA" id="ARBA00022692"/>
    </source>
</evidence>
<evidence type="ECO:0000256" key="2">
    <source>
        <dbReference type="ARBA" id="ARBA00022448"/>
    </source>
</evidence>
<dbReference type="EMBL" id="LJIX01000006">
    <property type="protein sequence ID" value="KQL19662.1"/>
    <property type="molecule type" value="Genomic_DNA"/>
</dbReference>
<feature type="transmembrane region" description="Helical" evidence="6">
    <location>
        <begin position="154"/>
        <end position="182"/>
    </location>
</feature>
<dbReference type="Gene3D" id="1.20.1250.20">
    <property type="entry name" value="MFS general substrate transporter like domains"/>
    <property type="match status" value="1"/>
</dbReference>
<name>A0A0Q3QPN7_9BACI</name>
<accession>A0A0Q3QPN7</accession>
<evidence type="ECO:0000256" key="5">
    <source>
        <dbReference type="ARBA" id="ARBA00023136"/>
    </source>
</evidence>
<dbReference type="SUPFAM" id="SSF103473">
    <property type="entry name" value="MFS general substrate transporter"/>
    <property type="match status" value="1"/>
</dbReference>
<evidence type="ECO:0000313" key="9">
    <source>
        <dbReference type="Proteomes" id="UP000050996"/>
    </source>
</evidence>
<evidence type="ECO:0000259" key="7">
    <source>
        <dbReference type="PROSITE" id="PS50850"/>
    </source>
</evidence>
<dbReference type="InterPro" id="IPR053160">
    <property type="entry name" value="MFS_DHA3_Transporter"/>
</dbReference>
<sequence length="410" mass="45896">MKQLFMKNPYYVYIHTCFLSQLFFTYIFTVNLLYHVQIVNLNPLELVLIGTVLELSVFIFEIPTGIVSDMKSRKLSIIIGYFLIGFGFLLEGLFPFFLAVIFSQILWGIGYTFTSGSLQAWVSDEVGEELAAGAFINGAKAGNLGQVIAIPLSIFTGIFMLNLPIIIGGLCMLGLAVYLMIYMKEEKFVPLRIEGQSSVWKNMKMNVSKIAIYSKANRLMRLLFLIALFFGFYSEGFDRLWLSHFLEASKLSFFSERSIVLVTGGIQFLVVVGSFFVLHIINRSSIHQHLKLIYISLFIGSFLIICSLIGFSYSTSLITLLIFYVIVQMARQIMQPLEEIWLNTIIPESSVRATFFSMKGQVDAIGQISGGPIIGGIASIFSIKTAILISAILLSPVLFLLKKALKISRG</sequence>
<feature type="transmembrane region" description="Helical" evidence="6">
    <location>
        <begin position="257"/>
        <end position="281"/>
    </location>
</feature>
<feature type="transmembrane region" description="Helical" evidence="6">
    <location>
        <begin position="373"/>
        <end position="401"/>
    </location>
</feature>
<keyword evidence="4 6" id="KW-1133">Transmembrane helix</keyword>
<dbReference type="InterPro" id="IPR020846">
    <property type="entry name" value="MFS_dom"/>
</dbReference>
<proteinExistence type="predicted"/>
<evidence type="ECO:0000256" key="4">
    <source>
        <dbReference type="ARBA" id="ARBA00022989"/>
    </source>
</evidence>
<feature type="transmembrane region" description="Helical" evidence="6">
    <location>
        <begin position="46"/>
        <end position="67"/>
    </location>
</feature>
<dbReference type="InterPro" id="IPR011701">
    <property type="entry name" value="MFS"/>
</dbReference>
<feature type="transmembrane region" description="Helical" evidence="6">
    <location>
        <begin position="12"/>
        <end position="34"/>
    </location>
</feature>